<evidence type="ECO:0000313" key="3">
    <source>
        <dbReference type="Proteomes" id="UP001595699"/>
    </source>
</evidence>
<organism evidence="2 3">
    <name type="scientific">Tenggerimyces flavus</name>
    <dbReference type="NCBI Taxonomy" id="1708749"/>
    <lineage>
        <taxon>Bacteria</taxon>
        <taxon>Bacillati</taxon>
        <taxon>Actinomycetota</taxon>
        <taxon>Actinomycetes</taxon>
        <taxon>Propionibacteriales</taxon>
        <taxon>Nocardioidaceae</taxon>
        <taxon>Tenggerimyces</taxon>
    </lineage>
</organism>
<feature type="domain" description="CYTH" evidence="1">
    <location>
        <begin position="3"/>
        <end position="156"/>
    </location>
</feature>
<dbReference type="EMBL" id="JBHRZH010000008">
    <property type="protein sequence ID" value="MFC3761377.1"/>
    <property type="molecule type" value="Genomic_DNA"/>
</dbReference>
<dbReference type="SUPFAM" id="SSF55154">
    <property type="entry name" value="CYTH-like phosphatases"/>
    <property type="match status" value="1"/>
</dbReference>
<keyword evidence="3" id="KW-1185">Reference proteome</keyword>
<evidence type="ECO:0000259" key="1">
    <source>
        <dbReference type="Pfam" id="PF01928"/>
    </source>
</evidence>
<name>A0ABV7Y943_9ACTN</name>
<dbReference type="Pfam" id="PF01928">
    <property type="entry name" value="CYTH"/>
    <property type="match status" value="1"/>
</dbReference>
<gene>
    <name evidence="2" type="ORF">ACFOUW_11045</name>
</gene>
<dbReference type="RefSeq" id="WP_205118443.1">
    <property type="nucleotide sequence ID" value="NZ_JAFBCM010000001.1"/>
</dbReference>
<dbReference type="Proteomes" id="UP001595699">
    <property type="component" value="Unassembled WGS sequence"/>
</dbReference>
<protein>
    <submittedName>
        <fullName evidence="2">Class IV adenylate cyclase</fullName>
    </submittedName>
</protein>
<reference evidence="3" key="1">
    <citation type="journal article" date="2019" name="Int. J. Syst. Evol. Microbiol.">
        <title>The Global Catalogue of Microorganisms (GCM) 10K type strain sequencing project: providing services to taxonomists for standard genome sequencing and annotation.</title>
        <authorList>
            <consortium name="The Broad Institute Genomics Platform"/>
            <consortium name="The Broad Institute Genome Sequencing Center for Infectious Disease"/>
            <person name="Wu L."/>
            <person name="Ma J."/>
        </authorList>
    </citation>
    <scope>NUCLEOTIDE SEQUENCE [LARGE SCALE GENOMIC DNA]</scope>
    <source>
        <strain evidence="3">CGMCC 4.7241</strain>
    </source>
</reference>
<dbReference type="InterPro" id="IPR023577">
    <property type="entry name" value="CYTH_domain"/>
</dbReference>
<comment type="caution">
    <text evidence="2">The sequence shown here is derived from an EMBL/GenBank/DDBJ whole genome shotgun (WGS) entry which is preliminary data.</text>
</comment>
<proteinExistence type="predicted"/>
<evidence type="ECO:0000313" key="2">
    <source>
        <dbReference type="EMBL" id="MFC3761377.1"/>
    </source>
</evidence>
<dbReference type="InterPro" id="IPR033469">
    <property type="entry name" value="CYTH-like_dom_sf"/>
</dbReference>
<sequence>MPPEYEAKVLDISPDAVAARIADLSGQQVAGPIVQRRYVYDIAAGDATRWIRLRDAGGKVTLATKHIAHDGIDGTFEVEVGVDDFAAANELLRTLGFVPKSYQENRRTSFLLDGVQLEIDEWPLIPPYLEIEGPSAVDVHRVAAVLGYDESQLTSENTTKIYRRYGIELADHSELRLE</sequence>
<accession>A0ABV7Y943</accession>
<dbReference type="Gene3D" id="2.40.320.10">
    <property type="entry name" value="Hypothetical Protein Pfu-838710-001"/>
    <property type="match status" value="1"/>
</dbReference>